<dbReference type="SUPFAM" id="SSF100950">
    <property type="entry name" value="NagB/RpiA/CoA transferase-like"/>
    <property type="match status" value="1"/>
</dbReference>
<accession>A0A0R2JYK5</accession>
<dbReference type="PATRIC" id="fig|89059.3.peg.1763"/>
<dbReference type="PANTHER" id="PTHR34294">
    <property type="entry name" value="TRANSCRIPTIONAL REGULATOR-RELATED"/>
    <property type="match status" value="1"/>
</dbReference>
<dbReference type="EMBL" id="JQBK01000053">
    <property type="protein sequence ID" value="KRN82243.1"/>
    <property type="molecule type" value="Genomic_DNA"/>
</dbReference>
<sequence length="342" mass="37291">MNRELEWIQTVVPDMIDVLSRRFLILKKIKTDRPVGRRTLAAQLKLSERALRTETDFLKEQGLIDSSKSGMTLTENGALVVRSLGEFMDQMLTLQATEKELTALFGGIRCLVVPGDSDEDEAVTCSMGQTVNEILQALLPQGHNIIAVMGGTTMAAVAQSLDSELTTGRDLMFVPARGGIGERVDVQANNISAQMAERTKGQHRALYVPEHVSEKTYEPLLREPAVREVIEMIRQSNAVIHSIGEAIPMAKRRSMSQTAIDSLKQKGAVGEAFGYFFNEKGEVVQKLSRIGLQLEDLASMKCVVAVAGGSSKGHAIAAYMKLAPSQTYLITDQGAANMILKG</sequence>
<dbReference type="InterPro" id="IPR036388">
    <property type="entry name" value="WH-like_DNA-bd_sf"/>
</dbReference>
<feature type="domain" description="CggR N-terminal DNA binding" evidence="6">
    <location>
        <begin position="18"/>
        <end position="88"/>
    </location>
</feature>
<evidence type="ECO:0000256" key="3">
    <source>
        <dbReference type="ARBA" id="ARBA00023125"/>
    </source>
</evidence>
<dbReference type="InterPro" id="IPR007324">
    <property type="entry name" value="Sugar-bd_dom_put"/>
</dbReference>
<keyword evidence="2" id="KW-0805">Transcription regulation</keyword>
<dbReference type="InterPro" id="IPR048715">
    <property type="entry name" value="CggR_N"/>
</dbReference>
<gene>
    <name evidence="7" type="ORF">IV43_GL001651</name>
</gene>
<dbReference type="STRING" id="89059.LAC1533_0850"/>
<dbReference type="SUPFAM" id="SSF46785">
    <property type="entry name" value="Winged helix' DNA-binding domain"/>
    <property type="match status" value="1"/>
</dbReference>
<dbReference type="RefSeq" id="WP_010497996.1">
    <property type="nucleotide sequence ID" value="NZ_CP113926.1"/>
</dbReference>
<keyword evidence="4" id="KW-0804">Transcription</keyword>
<comment type="similarity">
    <text evidence="1">Belongs to the SorC transcriptional regulatory family.</text>
</comment>
<protein>
    <submittedName>
        <fullName evidence="7">Central glycolyticproteinregulator</fullName>
    </submittedName>
</protein>
<evidence type="ECO:0000256" key="4">
    <source>
        <dbReference type="ARBA" id="ARBA00023163"/>
    </source>
</evidence>
<name>A0A0R2JYK5_9LACO</name>
<organism evidence="7 8">
    <name type="scientific">Ligilactobacillus acidipiscis</name>
    <dbReference type="NCBI Taxonomy" id="89059"/>
    <lineage>
        <taxon>Bacteria</taxon>
        <taxon>Bacillati</taxon>
        <taxon>Bacillota</taxon>
        <taxon>Bacilli</taxon>
        <taxon>Lactobacillales</taxon>
        <taxon>Lactobacillaceae</taxon>
        <taxon>Ligilactobacillus</taxon>
    </lineage>
</organism>
<dbReference type="PANTHER" id="PTHR34294:SF5">
    <property type="entry name" value="CENTRAL GLYCOLYTIC GENES REGULATOR"/>
    <property type="match status" value="1"/>
</dbReference>
<evidence type="ECO:0000256" key="1">
    <source>
        <dbReference type="ARBA" id="ARBA00010466"/>
    </source>
</evidence>
<dbReference type="InterPro" id="IPR037171">
    <property type="entry name" value="NagB/RpiA_transferase-like"/>
</dbReference>
<dbReference type="Proteomes" id="UP000051491">
    <property type="component" value="Unassembled WGS sequence"/>
</dbReference>
<dbReference type="GO" id="GO:0030246">
    <property type="term" value="F:carbohydrate binding"/>
    <property type="evidence" value="ECO:0007669"/>
    <property type="project" value="InterPro"/>
</dbReference>
<dbReference type="GO" id="GO:0003677">
    <property type="term" value="F:DNA binding"/>
    <property type="evidence" value="ECO:0007669"/>
    <property type="project" value="UniProtKB-KW"/>
</dbReference>
<dbReference type="OrthoDB" id="9793820at2"/>
<reference evidence="7 8" key="1">
    <citation type="journal article" date="2015" name="Genome Announc.">
        <title>Expanding the biotechnology potential of lactobacilli through comparative genomics of 213 strains and associated genera.</title>
        <authorList>
            <person name="Sun Z."/>
            <person name="Harris H.M."/>
            <person name="McCann A."/>
            <person name="Guo C."/>
            <person name="Argimon S."/>
            <person name="Zhang W."/>
            <person name="Yang X."/>
            <person name="Jeffery I.B."/>
            <person name="Cooney J.C."/>
            <person name="Kagawa T.F."/>
            <person name="Liu W."/>
            <person name="Song Y."/>
            <person name="Salvetti E."/>
            <person name="Wrobel A."/>
            <person name="Rasinkangas P."/>
            <person name="Parkhill J."/>
            <person name="Rea M.C."/>
            <person name="O'Sullivan O."/>
            <person name="Ritari J."/>
            <person name="Douillard F.P."/>
            <person name="Paul Ross R."/>
            <person name="Yang R."/>
            <person name="Briner A.E."/>
            <person name="Felis G.E."/>
            <person name="de Vos W.M."/>
            <person name="Barrangou R."/>
            <person name="Klaenhammer T.R."/>
            <person name="Caufield P.W."/>
            <person name="Cui Y."/>
            <person name="Zhang H."/>
            <person name="O'Toole P.W."/>
        </authorList>
    </citation>
    <scope>NUCLEOTIDE SEQUENCE [LARGE SCALE GENOMIC DNA]</scope>
    <source>
        <strain evidence="7 8">DSM 15353</strain>
    </source>
</reference>
<evidence type="ECO:0000259" key="5">
    <source>
        <dbReference type="Pfam" id="PF04198"/>
    </source>
</evidence>
<dbReference type="Pfam" id="PF04198">
    <property type="entry name" value="Sugar-bind"/>
    <property type="match status" value="1"/>
</dbReference>
<keyword evidence="3" id="KW-0238">DNA-binding</keyword>
<dbReference type="Gene3D" id="3.40.50.1360">
    <property type="match status" value="1"/>
</dbReference>
<comment type="caution">
    <text evidence="7">The sequence shown here is derived from an EMBL/GenBank/DDBJ whole genome shotgun (WGS) entry which is preliminary data.</text>
</comment>
<dbReference type="InterPro" id="IPR036390">
    <property type="entry name" value="WH_DNA-bd_sf"/>
</dbReference>
<proteinExistence type="inferred from homology"/>
<evidence type="ECO:0000259" key="6">
    <source>
        <dbReference type="Pfam" id="PF21715"/>
    </source>
</evidence>
<dbReference type="InterPro" id="IPR051054">
    <property type="entry name" value="SorC_transcr_regulators"/>
</dbReference>
<dbReference type="Pfam" id="PF21715">
    <property type="entry name" value="CggR_N"/>
    <property type="match status" value="1"/>
</dbReference>
<evidence type="ECO:0000313" key="7">
    <source>
        <dbReference type="EMBL" id="KRN82243.1"/>
    </source>
</evidence>
<evidence type="ECO:0000313" key="8">
    <source>
        <dbReference type="Proteomes" id="UP000051491"/>
    </source>
</evidence>
<evidence type="ECO:0000256" key="2">
    <source>
        <dbReference type="ARBA" id="ARBA00023015"/>
    </source>
</evidence>
<dbReference type="Gene3D" id="1.10.10.10">
    <property type="entry name" value="Winged helix-like DNA-binding domain superfamily/Winged helix DNA-binding domain"/>
    <property type="match status" value="1"/>
</dbReference>
<feature type="domain" description="Sugar-binding" evidence="5">
    <location>
        <begin position="95"/>
        <end position="341"/>
    </location>
</feature>
<dbReference type="AlphaFoldDB" id="A0A0R2JYK5"/>